<evidence type="ECO:0000256" key="4">
    <source>
        <dbReference type="ARBA" id="ARBA00009524"/>
    </source>
</evidence>
<comment type="catalytic activity">
    <reaction evidence="2 18 19">
        <text>(6R)-NADPHX = (6S)-NADPHX</text>
        <dbReference type="Rhea" id="RHEA:32227"/>
        <dbReference type="ChEBI" id="CHEBI:64076"/>
        <dbReference type="ChEBI" id="CHEBI:64077"/>
        <dbReference type="EC" id="5.1.99.6"/>
    </reaction>
</comment>
<evidence type="ECO:0000256" key="3">
    <source>
        <dbReference type="ARBA" id="ARBA00006001"/>
    </source>
</evidence>
<comment type="function">
    <text evidence="17">Catalyzes the dehydration of the S-form of NAD(P)HX at the expense of ADP, which is converted to AMP. Together with NAD(P)HX epimerase, which catalyzes the epimerization of the S- and R-forms, the enzyme allows the repair of both epimers of NAD(P)HX, a damaged form of NAD(P)H that is a result of enzymatic or heat-dependent hydration.</text>
</comment>
<evidence type="ECO:0000313" key="23">
    <source>
        <dbReference type="Proteomes" id="UP000249818"/>
    </source>
</evidence>
<dbReference type="GO" id="GO:0005524">
    <property type="term" value="F:ATP binding"/>
    <property type="evidence" value="ECO:0007669"/>
    <property type="project" value="UniProtKB-UniRule"/>
</dbReference>
<evidence type="ECO:0000256" key="17">
    <source>
        <dbReference type="HAMAP-Rule" id="MF_01965"/>
    </source>
</evidence>
<evidence type="ECO:0000256" key="1">
    <source>
        <dbReference type="ARBA" id="ARBA00000013"/>
    </source>
</evidence>
<sequence length="520" mass="52453">MKPVLKVFTAEAIRTLDRRAAEHGVAPLLLMESAGRGAAAEISAWNRGLATGRVLAVCGKGGNGGDALSATRWLGLAGADVQAVVLGTPHGPTAEQERAFRASFPDRLVAIRRAAELNVLRTRIAEADLVLDGILGIGLAQGARGLARGAIEIVVASGSPVVALDLPSGLVADCGAVPGPAVRAELTLAMGALKPCHLLPPAAGLCGEARVVDVAYPPSVWDEVSPVAHVVDASFCGSLLPRRPRFGHKGTFGKILVVAGAVGMAGAAALCAEGALRAGAGLVHVLCPEPVFPIVAALLPEALVHPGRAADGMLSPEAAAEAVRRAQEMDLVVVGPGLGRGPGPKEVVHALVASGVPLVVDADALFALAQDPSLLRAGHGEIILTPHVGEFARLAAVDPDEAMSDKIRWARGMARSSRATVVLKGPPTAVSGGGDVYLTTTGNTALAHGGSGDVLAGMIGGLWAGGATPLAAAVVGAYVHGLAAELATAGASERAALPRDVVGSLPWAFASIEPEPRRDS</sequence>
<proteinExistence type="inferred from homology"/>
<dbReference type="InterPro" id="IPR030677">
    <property type="entry name" value="Nnr"/>
</dbReference>
<dbReference type="HAMAP" id="MF_01965">
    <property type="entry name" value="NADHX_dehydratase"/>
    <property type="match status" value="1"/>
</dbReference>
<feature type="binding site" evidence="17">
    <location>
        <position position="267"/>
    </location>
    <ligand>
        <name>(6S)-NADPHX</name>
        <dbReference type="ChEBI" id="CHEBI:64076"/>
    </ligand>
</feature>
<evidence type="ECO:0000256" key="6">
    <source>
        <dbReference type="ARBA" id="ARBA00022741"/>
    </source>
</evidence>
<comment type="similarity">
    <text evidence="17">Belongs to the NnrD/CARKD family.</text>
</comment>
<comment type="catalytic activity">
    <reaction evidence="1 18 19">
        <text>(6R)-NADHX = (6S)-NADHX</text>
        <dbReference type="Rhea" id="RHEA:32215"/>
        <dbReference type="ChEBI" id="CHEBI:64074"/>
        <dbReference type="ChEBI" id="CHEBI:64075"/>
        <dbReference type="EC" id="5.1.99.6"/>
    </reaction>
</comment>
<dbReference type="PANTHER" id="PTHR12592:SF0">
    <property type="entry name" value="ATP-DEPENDENT (S)-NAD(P)H-HYDRATE DEHYDRATASE"/>
    <property type="match status" value="1"/>
</dbReference>
<keyword evidence="7 17" id="KW-0067">ATP-binding</keyword>
<comment type="cofactor">
    <cofactor evidence="17">
        <name>Mg(2+)</name>
        <dbReference type="ChEBI" id="CHEBI:18420"/>
    </cofactor>
</comment>
<feature type="binding site" evidence="18">
    <location>
        <begin position="136"/>
        <end position="142"/>
    </location>
    <ligand>
        <name>(6S)-NADPHX</name>
        <dbReference type="ChEBI" id="CHEBI:64076"/>
    </ligand>
</feature>
<dbReference type="PROSITE" id="PS51385">
    <property type="entry name" value="YJEF_N"/>
    <property type="match status" value="1"/>
</dbReference>
<evidence type="ECO:0000256" key="15">
    <source>
        <dbReference type="ARBA" id="ARBA00048238"/>
    </source>
</evidence>
<comment type="similarity">
    <text evidence="4 19">In the C-terminal section; belongs to the NnrD/CARKD family.</text>
</comment>
<feature type="binding site" evidence="18">
    <location>
        <begin position="62"/>
        <end position="66"/>
    </location>
    <ligand>
        <name>(6S)-NADPHX</name>
        <dbReference type="ChEBI" id="CHEBI:64076"/>
    </ligand>
</feature>
<dbReference type="SUPFAM" id="SSF53613">
    <property type="entry name" value="Ribokinase-like"/>
    <property type="match status" value="1"/>
</dbReference>
<comment type="caution">
    <text evidence="18">Lacks conserved residue(s) required for the propagation of feature annotation.</text>
</comment>
<evidence type="ECO:0000256" key="11">
    <source>
        <dbReference type="ARBA" id="ARBA00023235"/>
    </source>
</evidence>
<dbReference type="InterPro" id="IPR029056">
    <property type="entry name" value="Ribokinase-like"/>
</dbReference>
<evidence type="ECO:0000313" key="22">
    <source>
        <dbReference type="EMBL" id="SQD92992.1"/>
    </source>
</evidence>
<evidence type="ECO:0000256" key="2">
    <source>
        <dbReference type="ARBA" id="ARBA00000909"/>
    </source>
</evidence>
<dbReference type="EC" id="5.1.99.6" evidence="19"/>
<comment type="function">
    <text evidence="18">Catalyzes the epimerization of the S- and R-forms of NAD(P)HX, a damaged form of NAD(P)H that is a result of enzymatic or heat-dependent hydration. This is a prerequisite for the S-specific NAD(P)H-hydrate dehydratase to allow the repair of both epimers of NAD(P)HX.</text>
</comment>
<dbReference type="GO" id="GO:0046496">
    <property type="term" value="P:nicotinamide nucleotide metabolic process"/>
    <property type="evidence" value="ECO:0007669"/>
    <property type="project" value="UniProtKB-UniRule"/>
</dbReference>
<comment type="cofactor">
    <cofactor evidence="18 19">
        <name>K(+)</name>
        <dbReference type="ChEBI" id="CHEBI:29103"/>
    </cofactor>
    <text evidence="18 19">Binds 1 potassium ion per subunit.</text>
</comment>
<protein>
    <recommendedName>
        <fullName evidence="19">Bifunctional NAD(P)H-hydrate repair enzyme</fullName>
    </recommendedName>
    <alternativeName>
        <fullName evidence="19">Nicotinamide nucleotide repair protein</fullName>
    </alternativeName>
    <domain>
        <recommendedName>
            <fullName evidence="19">ADP-dependent (S)-NAD(P)H-hydrate dehydratase</fullName>
            <ecNumber evidence="19">4.2.1.136</ecNumber>
        </recommendedName>
        <alternativeName>
            <fullName evidence="19">ADP-dependent NAD(P)HX dehydratase</fullName>
        </alternativeName>
    </domain>
    <domain>
        <recommendedName>
            <fullName evidence="19">NAD(P)H-hydrate epimerase</fullName>
            <ecNumber evidence="19">5.1.99.6</ecNumber>
        </recommendedName>
    </domain>
</protein>
<dbReference type="GO" id="GO:0052855">
    <property type="term" value="F:ADP-dependent NAD(P)H-hydrate dehydratase activity"/>
    <property type="evidence" value="ECO:0007669"/>
    <property type="project" value="UniProtKB-UniRule"/>
</dbReference>
<keyword evidence="23" id="KW-1185">Reference proteome</keyword>
<evidence type="ECO:0000256" key="13">
    <source>
        <dbReference type="ARBA" id="ARBA00023268"/>
    </source>
</evidence>
<organism evidence="22 23">
    <name type="scientific">Candidatus Bipolaricaulis anaerobius</name>
    <dbReference type="NCBI Taxonomy" id="2026885"/>
    <lineage>
        <taxon>Bacteria</taxon>
        <taxon>Candidatus Bipolaricaulota</taxon>
        <taxon>Candidatus Bipolaricaulia</taxon>
        <taxon>Candidatus Bipolaricaulales</taxon>
        <taxon>Candidatus Bipolaricaulaceae</taxon>
        <taxon>Candidatus Bipolaricaulis</taxon>
    </lineage>
</organism>
<feature type="binding site" evidence="18">
    <location>
        <position position="165"/>
    </location>
    <ligand>
        <name>(6S)-NADPHX</name>
        <dbReference type="ChEBI" id="CHEBI:64076"/>
    </ligand>
</feature>
<evidence type="ECO:0000256" key="7">
    <source>
        <dbReference type="ARBA" id="ARBA00022840"/>
    </source>
</evidence>
<name>A0A2X3KKQ2_9BACT</name>
<feature type="binding site" evidence="17">
    <location>
        <begin position="424"/>
        <end position="428"/>
    </location>
    <ligand>
        <name>AMP</name>
        <dbReference type="ChEBI" id="CHEBI:456215"/>
    </ligand>
</feature>
<accession>A0A2X3KKQ2</accession>
<feature type="binding site" evidence="18">
    <location>
        <position position="63"/>
    </location>
    <ligand>
        <name>K(+)</name>
        <dbReference type="ChEBI" id="CHEBI:29103"/>
    </ligand>
</feature>
<dbReference type="PROSITE" id="PS51383">
    <property type="entry name" value="YJEF_C_3"/>
    <property type="match status" value="1"/>
</dbReference>
<dbReference type="InterPro" id="IPR017953">
    <property type="entry name" value="Carbohydrate_kinase_pred_CS"/>
</dbReference>
<evidence type="ECO:0000256" key="19">
    <source>
        <dbReference type="PIRNR" id="PIRNR017184"/>
    </source>
</evidence>
<comment type="similarity">
    <text evidence="3 19">In the N-terminal section; belongs to the NnrE/AIBP family.</text>
</comment>
<keyword evidence="12 17" id="KW-0456">Lyase</keyword>
<keyword evidence="9 18" id="KW-0630">Potassium</keyword>
<reference evidence="23" key="1">
    <citation type="submission" date="2018-05" db="EMBL/GenBank/DDBJ databases">
        <authorList>
            <person name="Hao L."/>
        </authorList>
    </citation>
    <scope>NUCLEOTIDE SEQUENCE [LARGE SCALE GENOMIC DNA]</scope>
</reference>
<keyword evidence="8 17" id="KW-0521">NADP</keyword>
<evidence type="ECO:0000256" key="8">
    <source>
        <dbReference type="ARBA" id="ARBA00022857"/>
    </source>
</evidence>
<feature type="binding site" evidence="17">
    <location>
        <position position="453"/>
    </location>
    <ligand>
        <name>(6S)-NADPHX</name>
        <dbReference type="ChEBI" id="CHEBI:64076"/>
    </ligand>
</feature>
<feature type="binding site" evidence="17">
    <location>
        <position position="387"/>
    </location>
    <ligand>
        <name>(6S)-NADPHX</name>
        <dbReference type="ChEBI" id="CHEBI:64076"/>
    </ligand>
</feature>
<feature type="domain" description="YjeF N-terminal" evidence="21">
    <location>
        <begin position="13"/>
        <end position="222"/>
    </location>
</feature>
<dbReference type="NCBIfam" id="TIGR00197">
    <property type="entry name" value="yjeF_nterm"/>
    <property type="match status" value="1"/>
</dbReference>
<feature type="binding site" evidence="18">
    <location>
        <position position="132"/>
    </location>
    <ligand>
        <name>K(+)</name>
        <dbReference type="ChEBI" id="CHEBI:29103"/>
    </ligand>
</feature>
<keyword evidence="6 17" id="KW-0547">Nucleotide-binding</keyword>
<keyword evidence="11 18" id="KW-0413">Isomerase</keyword>
<keyword evidence="5 18" id="KW-0479">Metal-binding</keyword>
<keyword evidence="10 17" id="KW-0520">NAD</keyword>
<gene>
    <name evidence="17 22" type="primary">nnrD</name>
    <name evidence="18" type="synonym">nnrE</name>
    <name evidence="22" type="ORF">BARAN1_0968</name>
</gene>
<dbReference type="Gene3D" id="3.40.50.10260">
    <property type="entry name" value="YjeF N-terminal domain"/>
    <property type="match status" value="1"/>
</dbReference>
<dbReference type="CDD" id="cd01171">
    <property type="entry name" value="YXKO-related"/>
    <property type="match status" value="1"/>
</dbReference>
<comment type="subunit">
    <text evidence="17">Homotetramer.</text>
</comment>
<dbReference type="InterPro" id="IPR004443">
    <property type="entry name" value="YjeF_N_dom"/>
</dbReference>
<evidence type="ECO:0000256" key="18">
    <source>
        <dbReference type="HAMAP-Rule" id="MF_01966"/>
    </source>
</evidence>
<dbReference type="PIRSF" id="PIRSF017184">
    <property type="entry name" value="Nnr"/>
    <property type="match status" value="1"/>
</dbReference>
<dbReference type="InterPro" id="IPR000631">
    <property type="entry name" value="CARKD"/>
</dbReference>
<evidence type="ECO:0000256" key="5">
    <source>
        <dbReference type="ARBA" id="ARBA00022723"/>
    </source>
</evidence>
<comment type="catalytic activity">
    <reaction evidence="16 17 19">
        <text>(6S)-NADPHX + ADP = AMP + phosphate + NADPH + H(+)</text>
        <dbReference type="Rhea" id="RHEA:32235"/>
        <dbReference type="ChEBI" id="CHEBI:15378"/>
        <dbReference type="ChEBI" id="CHEBI:43474"/>
        <dbReference type="ChEBI" id="CHEBI:57783"/>
        <dbReference type="ChEBI" id="CHEBI:64076"/>
        <dbReference type="ChEBI" id="CHEBI:456215"/>
        <dbReference type="ChEBI" id="CHEBI:456216"/>
        <dbReference type="EC" id="4.2.1.136"/>
    </reaction>
</comment>
<dbReference type="GO" id="GO:0046872">
    <property type="term" value="F:metal ion binding"/>
    <property type="evidence" value="ECO:0007669"/>
    <property type="project" value="UniProtKB-UniRule"/>
</dbReference>
<dbReference type="GO" id="GO:0110051">
    <property type="term" value="P:metabolite repair"/>
    <property type="evidence" value="ECO:0007669"/>
    <property type="project" value="TreeGrafter"/>
</dbReference>
<evidence type="ECO:0000259" key="20">
    <source>
        <dbReference type="PROSITE" id="PS51383"/>
    </source>
</evidence>
<comment type="similarity">
    <text evidence="18">Belongs to the NnrE/AIBP family.</text>
</comment>
<evidence type="ECO:0000259" key="21">
    <source>
        <dbReference type="PROSITE" id="PS51385"/>
    </source>
</evidence>
<feature type="domain" description="YjeF C-terminal" evidence="20">
    <location>
        <begin position="232"/>
        <end position="512"/>
    </location>
</feature>
<dbReference type="Gene3D" id="3.40.1190.20">
    <property type="match status" value="1"/>
</dbReference>
<evidence type="ECO:0000256" key="14">
    <source>
        <dbReference type="ARBA" id="ARBA00025153"/>
    </source>
</evidence>
<dbReference type="EMBL" id="LS483254">
    <property type="protein sequence ID" value="SQD92992.1"/>
    <property type="molecule type" value="Genomic_DNA"/>
</dbReference>
<dbReference type="GO" id="GO:0052856">
    <property type="term" value="F:NAD(P)HX epimerase activity"/>
    <property type="evidence" value="ECO:0007669"/>
    <property type="project" value="UniProtKB-UniRule"/>
</dbReference>
<feature type="binding site" evidence="18">
    <location>
        <position position="168"/>
    </location>
    <ligand>
        <name>K(+)</name>
        <dbReference type="ChEBI" id="CHEBI:29103"/>
    </ligand>
</feature>
<dbReference type="InterPro" id="IPR036652">
    <property type="entry name" value="YjeF_N_dom_sf"/>
</dbReference>
<feature type="binding site" evidence="17">
    <location>
        <position position="452"/>
    </location>
    <ligand>
        <name>AMP</name>
        <dbReference type="ChEBI" id="CHEBI:456215"/>
    </ligand>
</feature>
<comment type="function">
    <text evidence="14 19">Bifunctional enzyme that catalyzes the epimerization of the S- and R-forms of NAD(P)HX and the dehydration of the S-form of NAD(P)HX at the expense of ADP, which is converted to AMP. This allows the repair of both epimers of NAD(P)HX, a damaged form of NAD(P)H that is a result of enzymatic or heat-dependent hydration.</text>
</comment>
<dbReference type="PROSITE" id="PS01050">
    <property type="entry name" value="YJEF_C_2"/>
    <property type="match status" value="1"/>
</dbReference>
<dbReference type="Proteomes" id="UP000249818">
    <property type="component" value="Chromosome BARAN1"/>
</dbReference>
<feature type="binding site" evidence="17">
    <location>
        <position position="337"/>
    </location>
    <ligand>
        <name>(6S)-NADPHX</name>
        <dbReference type="ChEBI" id="CHEBI:64076"/>
    </ligand>
</feature>
<evidence type="ECO:0000256" key="10">
    <source>
        <dbReference type="ARBA" id="ARBA00023027"/>
    </source>
</evidence>
<evidence type="ECO:0000256" key="12">
    <source>
        <dbReference type="ARBA" id="ARBA00023239"/>
    </source>
</evidence>
<comment type="catalytic activity">
    <reaction evidence="15 17 19">
        <text>(6S)-NADHX + ADP = AMP + phosphate + NADH + H(+)</text>
        <dbReference type="Rhea" id="RHEA:32223"/>
        <dbReference type="ChEBI" id="CHEBI:15378"/>
        <dbReference type="ChEBI" id="CHEBI:43474"/>
        <dbReference type="ChEBI" id="CHEBI:57945"/>
        <dbReference type="ChEBI" id="CHEBI:64074"/>
        <dbReference type="ChEBI" id="CHEBI:456215"/>
        <dbReference type="ChEBI" id="CHEBI:456216"/>
        <dbReference type="EC" id="4.2.1.136"/>
    </reaction>
</comment>
<dbReference type="NCBIfam" id="TIGR00196">
    <property type="entry name" value="yjeF_cterm"/>
    <property type="match status" value="1"/>
</dbReference>
<dbReference type="KEGG" id="bana:BARAN1_0968"/>
<evidence type="ECO:0000256" key="9">
    <source>
        <dbReference type="ARBA" id="ARBA00022958"/>
    </source>
</evidence>
<dbReference type="PANTHER" id="PTHR12592">
    <property type="entry name" value="ATP-DEPENDENT (S)-NAD(P)H-HYDRATE DEHYDRATASE FAMILY MEMBER"/>
    <property type="match status" value="1"/>
</dbReference>
<dbReference type="Pfam" id="PF03853">
    <property type="entry name" value="YjeF_N"/>
    <property type="match status" value="1"/>
</dbReference>
<dbReference type="SUPFAM" id="SSF64153">
    <property type="entry name" value="YjeF N-terminal domain-like"/>
    <property type="match status" value="1"/>
</dbReference>
<dbReference type="EC" id="4.2.1.136" evidence="19"/>
<evidence type="ECO:0000256" key="16">
    <source>
        <dbReference type="ARBA" id="ARBA00049209"/>
    </source>
</evidence>
<dbReference type="Pfam" id="PF01256">
    <property type="entry name" value="Carb_kinase"/>
    <property type="match status" value="1"/>
</dbReference>
<keyword evidence="13" id="KW-0511">Multifunctional enzyme</keyword>
<dbReference type="HAMAP" id="MF_01966">
    <property type="entry name" value="NADHX_epimerase"/>
    <property type="match status" value="1"/>
</dbReference>
<dbReference type="AlphaFoldDB" id="A0A2X3KKQ2"/>